<feature type="compositionally biased region" description="Basic and acidic residues" evidence="1">
    <location>
        <begin position="99"/>
        <end position="113"/>
    </location>
</feature>
<feature type="non-terminal residue" evidence="2">
    <location>
        <position position="1"/>
    </location>
</feature>
<dbReference type="PANTHER" id="PTHR35015:SF3">
    <property type="entry name" value="DELTA AND OSM-11-LIKE"/>
    <property type="match status" value="1"/>
</dbReference>
<dbReference type="EMBL" id="CATQJA010002662">
    <property type="protein sequence ID" value="CAJ0580836.1"/>
    <property type="molecule type" value="Genomic_DNA"/>
</dbReference>
<feature type="region of interest" description="Disordered" evidence="1">
    <location>
        <begin position="95"/>
        <end position="148"/>
    </location>
</feature>
<feature type="region of interest" description="Disordered" evidence="1">
    <location>
        <begin position="216"/>
        <end position="245"/>
    </location>
</feature>
<feature type="region of interest" description="Disordered" evidence="1">
    <location>
        <begin position="418"/>
        <end position="437"/>
    </location>
</feature>
<sequence>MIRRSQTLSMKAVPRGLTGKDDTLIESDPKDKASLGVVGFQTEEQKGGSVSAAEAKDYCKQFGPSFDRICRGGILKTQKDTIDFCTNYATTCEGIQTDSHTDGEPKRASKADKMGFIQMKHADREKEDEQEESKEEEEPEPDLSLEDLNDDDLKSLETLHTSKQSTTTEKPKRNMEIDAYCEKYSENYNYYCAGEDPENPQQGFCKSYEKHCPDKVETEKQPPNPFSEDKGKPKPAEKSEPDPNFPDFDNPKFFPHCTADCKCDYLYPYVQKFCNPPPLPFFLNTCRLWYNGCPKYERYHYASQFIYSKAEKGKTVGQFPPKANFNIISPSGEQIPVHISEERILLLERYVVINGTVLPLPADVPKAKFGKDQVEGGGPGPIDKRQVPIVATDSVFSDPNLSQNFGAFTDPHGILHRPRSRSPFTKPGLWEPNPDNPHNRDHANKWYYHPRSVTADWLNGQVAWGAHWGVPAAGVGGTDGFSAIYFPTVGTFFNIPDDYD</sequence>
<name>A0AA36D525_9BILA</name>
<evidence type="ECO:0000256" key="1">
    <source>
        <dbReference type="SAM" id="MobiDB-lite"/>
    </source>
</evidence>
<dbReference type="Proteomes" id="UP001177023">
    <property type="component" value="Unassembled WGS sequence"/>
</dbReference>
<accession>A0AA36D525</accession>
<feature type="compositionally biased region" description="Acidic residues" evidence="1">
    <location>
        <begin position="128"/>
        <end position="148"/>
    </location>
</feature>
<feature type="compositionally biased region" description="Basic and acidic residues" evidence="1">
    <location>
        <begin position="18"/>
        <end position="28"/>
    </location>
</feature>
<dbReference type="GO" id="GO:0045747">
    <property type="term" value="P:positive regulation of Notch signaling pathway"/>
    <property type="evidence" value="ECO:0007669"/>
    <property type="project" value="TreeGrafter"/>
</dbReference>
<dbReference type="GO" id="GO:0005615">
    <property type="term" value="C:extracellular space"/>
    <property type="evidence" value="ECO:0007669"/>
    <property type="project" value="TreeGrafter"/>
</dbReference>
<feature type="region of interest" description="Disordered" evidence="1">
    <location>
        <begin position="1"/>
        <end position="28"/>
    </location>
</feature>
<dbReference type="AlphaFoldDB" id="A0AA36D525"/>
<dbReference type="InterPro" id="IPR053124">
    <property type="entry name" value="Notch_signaling_modulators"/>
</dbReference>
<proteinExistence type="predicted"/>
<evidence type="ECO:0000313" key="2">
    <source>
        <dbReference type="EMBL" id="CAJ0580836.1"/>
    </source>
</evidence>
<dbReference type="PANTHER" id="PTHR35015">
    <property type="entry name" value="PROTEIN CBR-OSM-7-RELATED"/>
    <property type="match status" value="1"/>
</dbReference>
<organism evidence="2 3">
    <name type="scientific">Mesorhabditis spiculigera</name>
    <dbReference type="NCBI Taxonomy" id="96644"/>
    <lineage>
        <taxon>Eukaryota</taxon>
        <taxon>Metazoa</taxon>
        <taxon>Ecdysozoa</taxon>
        <taxon>Nematoda</taxon>
        <taxon>Chromadorea</taxon>
        <taxon>Rhabditida</taxon>
        <taxon>Rhabditina</taxon>
        <taxon>Rhabditomorpha</taxon>
        <taxon>Rhabditoidea</taxon>
        <taxon>Rhabditidae</taxon>
        <taxon>Mesorhabditinae</taxon>
        <taxon>Mesorhabditis</taxon>
    </lineage>
</organism>
<evidence type="ECO:0000313" key="3">
    <source>
        <dbReference type="Proteomes" id="UP001177023"/>
    </source>
</evidence>
<reference evidence="2" key="1">
    <citation type="submission" date="2023-06" db="EMBL/GenBank/DDBJ databases">
        <authorList>
            <person name="Delattre M."/>
        </authorList>
    </citation>
    <scope>NUCLEOTIDE SEQUENCE</scope>
    <source>
        <strain evidence="2">AF72</strain>
    </source>
</reference>
<dbReference type="GO" id="GO:0005112">
    <property type="term" value="F:Notch binding"/>
    <property type="evidence" value="ECO:0007669"/>
    <property type="project" value="TreeGrafter"/>
</dbReference>
<gene>
    <name evidence="2" type="ORF">MSPICULIGERA_LOCUS19017</name>
</gene>
<protein>
    <submittedName>
        <fullName evidence="2">Uncharacterized protein</fullName>
    </submittedName>
</protein>
<comment type="caution">
    <text evidence="2">The sequence shown here is derived from an EMBL/GenBank/DDBJ whole genome shotgun (WGS) entry which is preliminary data.</text>
</comment>
<feature type="compositionally biased region" description="Basic and acidic residues" evidence="1">
    <location>
        <begin position="227"/>
        <end position="241"/>
    </location>
</feature>
<keyword evidence="3" id="KW-1185">Reference proteome</keyword>